<dbReference type="OMA" id="MPAIIHL"/>
<feature type="region of interest" description="Disordered" evidence="2">
    <location>
        <begin position="377"/>
        <end position="400"/>
    </location>
</feature>
<feature type="region of interest" description="Disordered" evidence="2">
    <location>
        <begin position="1"/>
        <end position="36"/>
    </location>
</feature>
<evidence type="ECO:0000313" key="3">
    <source>
        <dbReference type="EMBL" id="KEZ43012.1"/>
    </source>
</evidence>
<dbReference type="EMBL" id="JOWA01000097">
    <property type="protein sequence ID" value="KEZ43012.1"/>
    <property type="molecule type" value="Genomic_DNA"/>
</dbReference>
<evidence type="ECO:0000313" key="4">
    <source>
        <dbReference type="Proteomes" id="UP000028545"/>
    </source>
</evidence>
<proteinExistence type="predicted"/>
<feature type="compositionally biased region" description="Pro residues" evidence="2">
    <location>
        <begin position="532"/>
        <end position="541"/>
    </location>
</feature>
<dbReference type="InterPro" id="IPR001138">
    <property type="entry name" value="Zn2Cys6_DnaBD"/>
</dbReference>
<feature type="compositionally biased region" description="Basic and acidic residues" evidence="2">
    <location>
        <begin position="590"/>
        <end position="601"/>
    </location>
</feature>
<dbReference type="KEGG" id="sapo:SAPIO_CDS5084"/>
<feature type="region of interest" description="Disordered" evidence="2">
    <location>
        <begin position="473"/>
        <end position="543"/>
    </location>
</feature>
<protein>
    <recommendedName>
        <fullName evidence="5">Zn(2)-C6 fungal-type domain-containing protein</fullName>
    </recommendedName>
</protein>
<feature type="compositionally biased region" description="Gly residues" evidence="2">
    <location>
        <begin position="20"/>
        <end position="36"/>
    </location>
</feature>
<organism evidence="3 4">
    <name type="scientific">Pseudallescheria apiosperma</name>
    <name type="common">Scedosporium apiospermum</name>
    <dbReference type="NCBI Taxonomy" id="563466"/>
    <lineage>
        <taxon>Eukaryota</taxon>
        <taxon>Fungi</taxon>
        <taxon>Dikarya</taxon>
        <taxon>Ascomycota</taxon>
        <taxon>Pezizomycotina</taxon>
        <taxon>Sordariomycetes</taxon>
        <taxon>Hypocreomycetidae</taxon>
        <taxon>Microascales</taxon>
        <taxon>Microascaceae</taxon>
        <taxon>Scedosporium</taxon>
    </lineage>
</organism>
<feature type="compositionally biased region" description="Basic and acidic residues" evidence="2">
    <location>
        <begin position="1"/>
        <end position="10"/>
    </location>
</feature>
<dbReference type="AlphaFoldDB" id="A0A084G6Q0"/>
<reference evidence="3 4" key="1">
    <citation type="journal article" date="2014" name="Genome Announc.">
        <title>Draft genome sequence of the pathogenic fungus Scedosporium apiospermum.</title>
        <authorList>
            <person name="Vandeputte P."/>
            <person name="Ghamrawi S."/>
            <person name="Rechenmann M."/>
            <person name="Iltis A."/>
            <person name="Giraud S."/>
            <person name="Fleury M."/>
            <person name="Thornton C."/>
            <person name="Delhaes L."/>
            <person name="Meyer W."/>
            <person name="Papon N."/>
            <person name="Bouchara J.P."/>
        </authorList>
    </citation>
    <scope>NUCLEOTIDE SEQUENCE [LARGE SCALE GENOMIC DNA]</scope>
    <source>
        <strain evidence="3 4">IHEM 14462</strain>
    </source>
</reference>
<feature type="region of interest" description="Disordered" evidence="2">
    <location>
        <begin position="568"/>
        <end position="626"/>
    </location>
</feature>
<dbReference type="GO" id="GO:0000981">
    <property type="term" value="F:DNA-binding transcription factor activity, RNA polymerase II-specific"/>
    <property type="evidence" value="ECO:0007669"/>
    <property type="project" value="InterPro"/>
</dbReference>
<feature type="compositionally biased region" description="Low complexity" evidence="2">
    <location>
        <begin position="522"/>
        <end position="531"/>
    </location>
</feature>
<name>A0A084G6Q0_PSEDA</name>
<dbReference type="OrthoDB" id="5422841at2759"/>
<dbReference type="Proteomes" id="UP000028545">
    <property type="component" value="Unassembled WGS sequence"/>
</dbReference>
<dbReference type="HOGENOM" id="CLU_021917_1_1_1"/>
<dbReference type="CDD" id="cd00067">
    <property type="entry name" value="GAL4"/>
    <property type="match status" value="1"/>
</dbReference>
<evidence type="ECO:0000256" key="2">
    <source>
        <dbReference type="SAM" id="MobiDB-lite"/>
    </source>
</evidence>
<dbReference type="GO" id="GO:0008270">
    <property type="term" value="F:zinc ion binding"/>
    <property type="evidence" value="ECO:0007669"/>
    <property type="project" value="InterPro"/>
</dbReference>
<dbReference type="RefSeq" id="XP_016642811.1">
    <property type="nucleotide sequence ID" value="XM_016787480.1"/>
</dbReference>
<keyword evidence="1" id="KW-0539">Nucleus</keyword>
<feature type="compositionally biased region" description="Gly residues" evidence="2">
    <location>
        <begin position="497"/>
        <end position="506"/>
    </location>
</feature>
<sequence>MAHITTEQEPHKRKKIDTGDTGGGSGGGSTSAGAGGIGGVCGGKPIRLNTLPQMASSRPPHPGTPVSTPINYFSRASYEKLRLVQGEGDIFGHLLKLLSDYEGVLTRQESLAFNLGAKLTGPRLMKAVESAFEGPILTSPPQTPQTLHPVRWSDIIHYARSNPGGFTTAMLPGGGRVCQFHLKGMQVEVMEDDWRLIGTGALDGMIPTAPLEEDEAAELATVDIVEARLEALVRTAEEVARRAKQLVYALGGRRSGILAQRGQQQQQQQASAVAAGGFQAVNNRKRKNSVRGSRAGIGGDVCDLHAELIQQFNSPSPSPNTFARPMYGIQTAPGPNHIAVSAVATGGAPGNPNPAPPIGQPYHPMAISPTARFAPIAPSGRLPAQQQPPATPRRDSAAEDAEALHRPLITSMIETLGKGDEITPPCDRCRRLRAECVKHLTACQGCTKKHAKCTWKTATEEEISELKLRREMRRRAAKKAAEGSGQGVGGTATNVGPGTGGGGGAGVSAMMRGNERSENKLPSIQQQQQPQQQPPPPPPASQPVLRQDLVSRLVVDEQAPPHRALIESEDAGTAHHSPQHHGRKTSGSGNREETPSSRMDIDSITTQTSPPRKMLPTGLPRDPNFLSTPVKEMEMKEVQVGVLPLPSPVAAAHGVHP</sequence>
<evidence type="ECO:0008006" key="5">
    <source>
        <dbReference type="Google" id="ProtNLM"/>
    </source>
</evidence>
<evidence type="ECO:0000256" key="1">
    <source>
        <dbReference type="ARBA" id="ARBA00023242"/>
    </source>
</evidence>
<gene>
    <name evidence="3" type="ORF">SAPIO_CDS5084</name>
</gene>
<accession>A0A084G6Q0</accession>
<dbReference type="GeneID" id="27724156"/>
<comment type="caution">
    <text evidence="3">The sequence shown here is derived from an EMBL/GenBank/DDBJ whole genome shotgun (WGS) entry which is preliminary data.</text>
</comment>
<dbReference type="VEuPathDB" id="FungiDB:SAPIO_CDS5084"/>
<keyword evidence="4" id="KW-1185">Reference proteome</keyword>